<dbReference type="EMBL" id="ML977709">
    <property type="protein sequence ID" value="KAF1993360.1"/>
    <property type="molecule type" value="Genomic_DNA"/>
</dbReference>
<dbReference type="PANTHER" id="PTHR43735">
    <property type="entry name" value="APOPTOSIS-INDUCING FACTOR 1"/>
    <property type="match status" value="1"/>
</dbReference>
<dbReference type="OrthoDB" id="202203at2759"/>
<keyword evidence="3" id="KW-1185">Reference proteome</keyword>
<dbReference type="Proteomes" id="UP000799779">
    <property type="component" value="Unassembled WGS sequence"/>
</dbReference>
<dbReference type="GO" id="GO:0004174">
    <property type="term" value="F:electron-transferring-flavoprotein dehydrogenase activity"/>
    <property type="evidence" value="ECO:0007669"/>
    <property type="project" value="TreeGrafter"/>
</dbReference>
<dbReference type="PANTHER" id="PTHR43735:SF5">
    <property type="entry name" value="FAD_NAD(P)-BINDING DOMAIN-CONTAINING PROTEIN"/>
    <property type="match status" value="1"/>
</dbReference>
<sequence length="433" mass="47742">MSTFEKAKLVSKGLGFFLPYLGRVVIQQTAAVLHRWTWRNTPDAKNVVVVGGSFAGIELVRRLAQTLPTGYKAVWIEKNSHLNYSFNFPRFSVMIGQEHTAFIPYDGIASSKPRGILTRVQGKAVQVTENQVILASGQKVDYAYLIVATGSSQPLPVNVLSTDRVAACHELQEVQQAIVASQKIAIVGGGAVGVELASDIKDFYPEKDVTLVHSRSNLLNSFGKRLRDYALTALRDELNVRVLLNERPQMPTGSNMARSATLKFSDMREEKFDLIRPNSAILKDLLPDAISEKTSRIIVRPTLQVLPQDRREGFDPPIFALGDVADHGGPCMARAGWLQASVVLDNVLAMIHGRQPSRIYKPNLFIEGAIKLTLGKSHTVMYGMDEKGFDVMFPSRTGPLDLGIERAWKDFGADFAKGRTSVVAKQEHVQGEA</sequence>
<dbReference type="InterPro" id="IPR036188">
    <property type="entry name" value="FAD/NAD-bd_sf"/>
</dbReference>
<dbReference type="Gene3D" id="3.50.50.100">
    <property type="match status" value="1"/>
</dbReference>
<dbReference type="AlphaFoldDB" id="A0A6A5VVF0"/>
<dbReference type="GO" id="GO:0005737">
    <property type="term" value="C:cytoplasm"/>
    <property type="evidence" value="ECO:0007669"/>
    <property type="project" value="TreeGrafter"/>
</dbReference>
<dbReference type="SUPFAM" id="SSF51905">
    <property type="entry name" value="FAD/NAD(P)-binding domain"/>
    <property type="match status" value="2"/>
</dbReference>
<dbReference type="PRINTS" id="PR00368">
    <property type="entry name" value="FADPNR"/>
</dbReference>
<organism evidence="2 3">
    <name type="scientific">Amniculicola lignicola CBS 123094</name>
    <dbReference type="NCBI Taxonomy" id="1392246"/>
    <lineage>
        <taxon>Eukaryota</taxon>
        <taxon>Fungi</taxon>
        <taxon>Dikarya</taxon>
        <taxon>Ascomycota</taxon>
        <taxon>Pezizomycotina</taxon>
        <taxon>Dothideomycetes</taxon>
        <taxon>Pleosporomycetidae</taxon>
        <taxon>Pleosporales</taxon>
        <taxon>Amniculicolaceae</taxon>
        <taxon>Amniculicola</taxon>
    </lineage>
</organism>
<dbReference type="InterPro" id="IPR023753">
    <property type="entry name" value="FAD/NAD-binding_dom"/>
</dbReference>
<gene>
    <name evidence="2" type="ORF">P154DRAFT_76757</name>
</gene>
<protein>
    <submittedName>
        <fullName evidence="2">FAD/NAD(P)-binding domain-containing protein</fullName>
    </submittedName>
</protein>
<dbReference type="Pfam" id="PF07992">
    <property type="entry name" value="Pyr_redox_2"/>
    <property type="match status" value="1"/>
</dbReference>
<dbReference type="GO" id="GO:0050660">
    <property type="term" value="F:flavin adenine dinucleotide binding"/>
    <property type="evidence" value="ECO:0007669"/>
    <property type="project" value="TreeGrafter"/>
</dbReference>
<feature type="domain" description="FAD/NAD(P)-binding" evidence="1">
    <location>
        <begin position="46"/>
        <end position="330"/>
    </location>
</feature>
<evidence type="ECO:0000313" key="2">
    <source>
        <dbReference type="EMBL" id="KAF1993360.1"/>
    </source>
</evidence>
<evidence type="ECO:0000313" key="3">
    <source>
        <dbReference type="Proteomes" id="UP000799779"/>
    </source>
</evidence>
<proteinExistence type="predicted"/>
<reference evidence="2" key="1">
    <citation type="journal article" date="2020" name="Stud. Mycol.">
        <title>101 Dothideomycetes genomes: a test case for predicting lifestyles and emergence of pathogens.</title>
        <authorList>
            <person name="Haridas S."/>
            <person name="Albert R."/>
            <person name="Binder M."/>
            <person name="Bloem J."/>
            <person name="Labutti K."/>
            <person name="Salamov A."/>
            <person name="Andreopoulos B."/>
            <person name="Baker S."/>
            <person name="Barry K."/>
            <person name="Bills G."/>
            <person name="Bluhm B."/>
            <person name="Cannon C."/>
            <person name="Castanera R."/>
            <person name="Culley D."/>
            <person name="Daum C."/>
            <person name="Ezra D."/>
            <person name="Gonzalez J."/>
            <person name="Henrissat B."/>
            <person name="Kuo A."/>
            <person name="Liang C."/>
            <person name="Lipzen A."/>
            <person name="Lutzoni F."/>
            <person name="Magnuson J."/>
            <person name="Mondo S."/>
            <person name="Nolan M."/>
            <person name="Ohm R."/>
            <person name="Pangilinan J."/>
            <person name="Park H.-J."/>
            <person name="Ramirez L."/>
            <person name="Alfaro M."/>
            <person name="Sun H."/>
            <person name="Tritt A."/>
            <person name="Yoshinaga Y."/>
            <person name="Zwiers L.-H."/>
            <person name="Turgeon B."/>
            <person name="Goodwin S."/>
            <person name="Spatafora J."/>
            <person name="Crous P."/>
            <person name="Grigoriev I."/>
        </authorList>
    </citation>
    <scope>NUCLEOTIDE SEQUENCE</scope>
    <source>
        <strain evidence="2">CBS 123094</strain>
    </source>
</reference>
<accession>A0A6A5VVF0</accession>
<name>A0A6A5VVF0_9PLEO</name>
<evidence type="ECO:0000259" key="1">
    <source>
        <dbReference type="Pfam" id="PF07992"/>
    </source>
</evidence>